<protein>
    <submittedName>
        <fullName evidence="2">Uncharacterized protein</fullName>
    </submittedName>
</protein>
<dbReference type="AlphaFoldDB" id="A0A8X7N037"/>
<feature type="region of interest" description="Disordered" evidence="1">
    <location>
        <begin position="1"/>
        <end position="25"/>
    </location>
</feature>
<dbReference type="Proteomes" id="UP000078113">
    <property type="component" value="Unassembled WGS sequence"/>
</dbReference>
<dbReference type="EMBL" id="LWDG02001383">
    <property type="protein sequence ID" value="KAE8257486.1"/>
    <property type="molecule type" value="Genomic_DNA"/>
</dbReference>
<reference evidence="2" key="1">
    <citation type="submission" date="2016-04" db="EMBL/GenBank/DDBJ databases">
        <authorList>
            <person name="Nguyen H.D."/>
            <person name="Samba Siva P."/>
            <person name="Cullis J."/>
            <person name="Levesque C.A."/>
            <person name="Hambleton S."/>
        </authorList>
    </citation>
    <scope>NUCLEOTIDE SEQUENCE</scope>
    <source>
        <strain evidence="2">DAOMC 236422</strain>
    </source>
</reference>
<evidence type="ECO:0000313" key="2">
    <source>
        <dbReference type="EMBL" id="KAE8257486.1"/>
    </source>
</evidence>
<sequence>MDQETFNFDSFQGLQNNPSSYSADKVSSLETDMGLLRQELVLIKARMKTLEDASGLFQAKKPSHSGLAS</sequence>
<evidence type="ECO:0000313" key="3">
    <source>
        <dbReference type="Proteomes" id="UP000078113"/>
    </source>
</evidence>
<reference evidence="2" key="2">
    <citation type="journal article" date="2019" name="IMA Fungus">
        <title>Genome sequencing and comparison of five Tilletia species to identify candidate genes for the detection of regulated species infecting wheat.</title>
        <authorList>
            <person name="Nguyen H.D.T."/>
            <person name="Sultana T."/>
            <person name="Kesanakurti P."/>
            <person name="Hambleton S."/>
        </authorList>
    </citation>
    <scope>NUCLEOTIDE SEQUENCE</scope>
    <source>
        <strain evidence="2">DAOMC 236422</strain>
    </source>
</reference>
<keyword evidence="3" id="KW-1185">Reference proteome</keyword>
<gene>
    <name evidence="2" type="ORF">A4X09_0g7895</name>
</gene>
<feature type="non-terminal residue" evidence="2">
    <location>
        <position position="1"/>
    </location>
</feature>
<name>A0A8X7N037_9BASI</name>
<evidence type="ECO:0000256" key="1">
    <source>
        <dbReference type="SAM" id="MobiDB-lite"/>
    </source>
</evidence>
<comment type="caution">
    <text evidence="2">The sequence shown here is derived from an EMBL/GenBank/DDBJ whole genome shotgun (WGS) entry which is preliminary data.</text>
</comment>
<organism evidence="2 3">
    <name type="scientific">Tilletia walkeri</name>
    <dbReference type="NCBI Taxonomy" id="117179"/>
    <lineage>
        <taxon>Eukaryota</taxon>
        <taxon>Fungi</taxon>
        <taxon>Dikarya</taxon>
        <taxon>Basidiomycota</taxon>
        <taxon>Ustilaginomycotina</taxon>
        <taxon>Exobasidiomycetes</taxon>
        <taxon>Tilletiales</taxon>
        <taxon>Tilletiaceae</taxon>
        <taxon>Tilletia</taxon>
    </lineage>
</organism>
<feature type="compositionally biased region" description="Polar residues" evidence="1">
    <location>
        <begin position="1"/>
        <end position="22"/>
    </location>
</feature>
<proteinExistence type="predicted"/>
<accession>A0A8X7N037</accession>